<proteinExistence type="inferred from homology"/>
<accession>A0A963YXC5</accession>
<evidence type="ECO:0000256" key="2">
    <source>
        <dbReference type="ARBA" id="ARBA00007639"/>
    </source>
</evidence>
<dbReference type="PANTHER" id="PTHR46847:SF1">
    <property type="entry name" value="D-ALLOSE-BINDING PERIPLASMIC PROTEIN-RELATED"/>
    <property type="match status" value="1"/>
</dbReference>
<evidence type="ECO:0000313" key="6">
    <source>
        <dbReference type="Proteomes" id="UP000708298"/>
    </source>
</evidence>
<reference evidence="5" key="2">
    <citation type="submission" date="2021-01" db="EMBL/GenBank/DDBJ databases">
        <authorList>
            <person name="Mieszkin S."/>
            <person name="Pouder E."/>
            <person name="Alain K."/>
        </authorList>
    </citation>
    <scope>NUCLEOTIDE SEQUENCE</scope>
    <source>
        <strain evidence="5">HW T2.11</strain>
    </source>
</reference>
<keyword evidence="6" id="KW-1185">Reference proteome</keyword>
<comment type="subcellular location">
    <subcellularLocation>
        <location evidence="1">Cell envelope</location>
    </subcellularLocation>
</comment>
<protein>
    <submittedName>
        <fullName evidence="5">Substrate-binding domain-containing protein</fullName>
    </submittedName>
</protein>
<dbReference type="Gene3D" id="3.40.50.2300">
    <property type="match status" value="2"/>
</dbReference>
<comment type="caution">
    <text evidence="5">The sequence shown here is derived from an EMBL/GenBank/DDBJ whole genome shotgun (WGS) entry which is preliminary data.</text>
</comment>
<dbReference type="GO" id="GO:0030246">
    <property type="term" value="F:carbohydrate binding"/>
    <property type="evidence" value="ECO:0007669"/>
    <property type="project" value="UniProtKB-ARBA"/>
</dbReference>
<keyword evidence="3" id="KW-0732">Signal</keyword>
<dbReference type="SUPFAM" id="SSF53822">
    <property type="entry name" value="Periplasmic binding protein-like I"/>
    <property type="match status" value="1"/>
</dbReference>
<dbReference type="PANTHER" id="PTHR46847">
    <property type="entry name" value="D-ALLOSE-BINDING PERIPLASMIC PROTEIN-RELATED"/>
    <property type="match status" value="1"/>
</dbReference>
<gene>
    <name evidence="5" type="ORF">ASILVAE211_22845</name>
</gene>
<evidence type="ECO:0000259" key="4">
    <source>
        <dbReference type="Pfam" id="PF13407"/>
    </source>
</evidence>
<evidence type="ECO:0000256" key="1">
    <source>
        <dbReference type="ARBA" id="ARBA00004196"/>
    </source>
</evidence>
<reference evidence="5" key="1">
    <citation type="journal article" date="2021" name="Microorganisms">
        <title>Acidisoma silvae sp. nov. and Acidisomacellulosilytica sp. nov., Two Acidophilic Bacteria Isolated from Decaying Wood, Hydrolyzing Cellulose and Producing Poly-3-hydroxybutyrate.</title>
        <authorList>
            <person name="Mieszkin S."/>
            <person name="Pouder E."/>
            <person name="Uroz S."/>
            <person name="Simon-Colin C."/>
            <person name="Alain K."/>
        </authorList>
    </citation>
    <scope>NUCLEOTIDE SEQUENCE</scope>
    <source>
        <strain evidence="5">HW T2.11</strain>
    </source>
</reference>
<feature type="domain" description="Periplasmic binding protein" evidence="4">
    <location>
        <begin position="24"/>
        <end position="285"/>
    </location>
</feature>
<organism evidence="5 6">
    <name type="scientific">Acidisoma silvae</name>
    <dbReference type="NCBI Taxonomy" id="2802396"/>
    <lineage>
        <taxon>Bacteria</taxon>
        <taxon>Pseudomonadati</taxon>
        <taxon>Pseudomonadota</taxon>
        <taxon>Alphaproteobacteria</taxon>
        <taxon>Acetobacterales</taxon>
        <taxon>Acidocellaceae</taxon>
        <taxon>Acidisoma</taxon>
    </lineage>
</organism>
<dbReference type="GO" id="GO:0030313">
    <property type="term" value="C:cell envelope"/>
    <property type="evidence" value="ECO:0007669"/>
    <property type="project" value="UniProtKB-SubCell"/>
</dbReference>
<sequence>MALGCHAAKADDASALKDTSKSGIALSNSYAGNTWRQQMLRVWQAAAQQAIDGHIIAKTKIVNADASAPQQASQIENLILEGWNSIVLDAASPTALNGSIEDACKQGITVVVFDSLATAPCAYKVAYDYVEAGRIPARFIVQQLHGKGNVLVVRGMPGTQVDVDEFQGAQEVFKENPGIKVVGTVNGQWTESVANKEVAGILPSLPKVDAVIGQGGDSVGTYQAFKAAGRPIPLITLGTRQEELALWEKLDKATPGGYATEASSSVPGVSSIAFWVAQQIVAGRKVPNVVKVSLLQISKADLATWLKVTPVGAVASPVYSKEWTIDLLKSIAANTAPPPSPGPTQNK</sequence>
<evidence type="ECO:0000256" key="3">
    <source>
        <dbReference type="ARBA" id="ARBA00022729"/>
    </source>
</evidence>
<dbReference type="Pfam" id="PF13407">
    <property type="entry name" value="Peripla_BP_4"/>
    <property type="match status" value="1"/>
</dbReference>
<evidence type="ECO:0000313" key="5">
    <source>
        <dbReference type="EMBL" id="MCB8878045.1"/>
    </source>
</evidence>
<dbReference type="Proteomes" id="UP000708298">
    <property type="component" value="Unassembled WGS sequence"/>
</dbReference>
<dbReference type="InterPro" id="IPR025997">
    <property type="entry name" value="SBP_2_dom"/>
</dbReference>
<dbReference type="InterPro" id="IPR028082">
    <property type="entry name" value="Peripla_BP_I"/>
</dbReference>
<comment type="similarity">
    <text evidence="2">Belongs to the bacterial solute-binding protein 2 family.</text>
</comment>
<dbReference type="EMBL" id="JAESVB010000022">
    <property type="protein sequence ID" value="MCB8878045.1"/>
    <property type="molecule type" value="Genomic_DNA"/>
</dbReference>
<name>A0A963YXC5_9PROT</name>
<dbReference type="AlphaFoldDB" id="A0A963YXC5"/>